<dbReference type="InterPro" id="IPR049156">
    <property type="entry name" value="Phage_chap_TAC_15-like"/>
</dbReference>
<evidence type="ECO:0000313" key="2">
    <source>
        <dbReference type="Proteomes" id="UP000247417"/>
    </source>
</evidence>
<gene>
    <name evidence="1" type="ORF">CFR80_11915</name>
</gene>
<dbReference type="Pfam" id="PF21822">
    <property type="entry name" value="Phage_TAC_15"/>
    <property type="match status" value="1"/>
</dbReference>
<proteinExistence type="predicted"/>
<reference evidence="1 2" key="1">
    <citation type="submission" date="2017-07" db="EMBL/GenBank/DDBJ databases">
        <title>A draft genome sequence of Komagataeibacter oboediens LMG 18849.</title>
        <authorList>
            <person name="Skraban J."/>
            <person name="Cleenwerck I."/>
            <person name="Vandamme P."/>
            <person name="Trcek J."/>
        </authorList>
    </citation>
    <scope>NUCLEOTIDE SEQUENCE [LARGE SCALE GENOMIC DNA]</scope>
    <source>
        <strain evidence="1 2">LMG 18849</strain>
    </source>
</reference>
<dbReference type="RefSeq" id="WP_110507422.1">
    <property type="nucleotide sequence ID" value="NZ_NKTX01000032.1"/>
</dbReference>
<name>A0A318QQW6_9PROT</name>
<comment type="caution">
    <text evidence="1">The sequence shown here is derived from an EMBL/GenBank/DDBJ whole genome shotgun (WGS) entry which is preliminary data.</text>
</comment>
<evidence type="ECO:0000313" key="1">
    <source>
        <dbReference type="EMBL" id="PYD81415.1"/>
    </source>
</evidence>
<organism evidence="1 2">
    <name type="scientific">Komagataeibacter oboediens</name>
    <dbReference type="NCBI Taxonomy" id="65958"/>
    <lineage>
        <taxon>Bacteria</taxon>
        <taxon>Pseudomonadati</taxon>
        <taxon>Pseudomonadota</taxon>
        <taxon>Alphaproteobacteria</taxon>
        <taxon>Acetobacterales</taxon>
        <taxon>Acetobacteraceae</taxon>
        <taxon>Komagataeibacter</taxon>
    </lineage>
</organism>
<dbReference type="EMBL" id="NKTX01000032">
    <property type="protein sequence ID" value="PYD81415.1"/>
    <property type="molecule type" value="Genomic_DNA"/>
</dbReference>
<dbReference type="AlphaFoldDB" id="A0A318QQW6"/>
<protein>
    <submittedName>
        <fullName evidence="1">Uncharacterized protein</fullName>
    </submittedName>
</protein>
<accession>A0A318QQW6</accession>
<dbReference type="STRING" id="940286.GCA_000227565_01396"/>
<dbReference type="Proteomes" id="UP000247417">
    <property type="component" value="Unassembled WGS sequence"/>
</dbReference>
<sequence length="128" mass="13547">MNEIEVADRKYLVGKMPVMKQLHVARRMAPLMAAMANEGDVAAKIAEAVSGLNDADTDYIVDACLGVVRYVDPNSGGTSFPVMPRPGVLAYDFVDLPTVMSLVRAVIAENLGNFIPTAPPASSAPEAV</sequence>